<accession>A0ABS0SSC3</accession>
<comment type="caution">
    <text evidence="1">The sequence shown here is derived from an EMBL/GenBank/DDBJ whole genome shotgun (WGS) entry which is preliminary data.</text>
</comment>
<proteinExistence type="predicted"/>
<sequence>MRLFLIMAAALAAWSCERAPNDAPAAQRAVVARACVDGKLTRFGLKYDRIGCACAANVLQAQLSPAAMTALENYARGRQDGYAGALPTLPAEERVLFNTTRIHDGSPLAKVAADCR</sequence>
<dbReference type="EMBL" id="JADWOX010000001">
    <property type="protein sequence ID" value="MBI1682540.1"/>
    <property type="molecule type" value="Genomic_DNA"/>
</dbReference>
<evidence type="ECO:0008006" key="3">
    <source>
        <dbReference type="Google" id="ProtNLM"/>
    </source>
</evidence>
<dbReference type="Proteomes" id="UP000639859">
    <property type="component" value="Unassembled WGS sequence"/>
</dbReference>
<protein>
    <recommendedName>
        <fullName evidence="3">Lipoprotein</fullName>
    </recommendedName>
</protein>
<reference evidence="1 2" key="1">
    <citation type="submission" date="2020-11" db="EMBL/GenBank/DDBJ databases">
        <title>genome sequence of strain KACC 18849.</title>
        <authorList>
            <person name="Gao J."/>
            <person name="Zhang X."/>
        </authorList>
    </citation>
    <scope>NUCLEOTIDE SEQUENCE [LARGE SCALE GENOMIC DNA]</scope>
    <source>
        <strain evidence="1 2">KACC 18849</strain>
    </source>
</reference>
<evidence type="ECO:0000313" key="2">
    <source>
        <dbReference type="Proteomes" id="UP000639859"/>
    </source>
</evidence>
<dbReference type="RefSeq" id="WP_198574482.1">
    <property type="nucleotide sequence ID" value="NZ_JADWOX010000001.1"/>
</dbReference>
<organism evidence="1 2">
    <name type="scientific">Caulobacter hibisci</name>
    <dbReference type="NCBI Taxonomy" id="2035993"/>
    <lineage>
        <taxon>Bacteria</taxon>
        <taxon>Pseudomonadati</taxon>
        <taxon>Pseudomonadota</taxon>
        <taxon>Alphaproteobacteria</taxon>
        <taxon>Caulobacterales</taxon>
        <taxon>Caulobacteraceae</taxon>
        <taxon>Caulobacter</taxon>
    </lineage>
</organism>
<keyword evidence="2" id="KW-1185">Reference proteome</keyword>
<evidence type="ECO:0000313" key="1">
    <source>
        <dbReference type="EMBL" id="MBI1682540.1"/>
    </source>
</evidence>
<gene>
    <name evidence="1" type="ORF">I4Q42_02540</name>
</gene>
<name>A0ABS0SSC3_9CAUL</name>